<gene>
    <name evidence="5" type="ORF">BRAN1462_LOCUS23881</name>
</gene>
<proteinExistence type="predicted"/>
<evidence type="ECO:0000256" key="2">
    <source>
        <dbReference type="SAM" id="Coils"/>
    </source>
</evidence>
<feature type="compositionally biased region" description="Basic residues" evidence="3">
    <location>
        <begin position="331"/>
        <end position="350"/>
    </location>
</feature>
<dbReference type="PANTHER" id="PTHR21694:SF18">
    <property type="entry name" value="COILED-COIL DOMAIN-CONTAINING PROTEIN 63"/>
    <property type="match status" value="1"/>
</dbReference>
<evidence type="ECO:0000256" key="1">
    <source>
        <dbReference type="ARBA" id="ARBA00023054"/>
    </source>
</evidence>
<feature type="domain" description="ODAD1 central coiled coil region" evidence="4">
    <location>
        <begin position="1"/>
        <end position="240"/>
    </location>
</feature>
<organism evidence="5">
    <name type="scientific">Zooxanthella nutricula</name>
    <dbReference type="NCBI Taxonomy" id="1333877"/>
    <lineage>
        <taxon>Eukaryota</taxon>
        <taxon>Sar</taxon>
        <taxon>Alveolata</taxon>
        <taxon>Dinophyceae</taxon>
        <taxon>Peridiniales</taxon>
        <taxon>Peridiniales incertae sedis</taxon>
        <taxon>Zooxanthella</taxon>
    </lineage>
</organism>
<dbReference type="Pfam" id="PF21773">
    <property type="entry name" value="ODAD1_CC"/>
    <property type="match status" value="1"/>
</dbReference>
<dbReference type="PANTHER" id="PTHR21694">
    <property type="entry name" value="COILED-COIL DOMAIN-CONTAINING PROTEIN 63"/>
    <property type="match status" value="1"/>
</dbReference>
<feature type="compositionally biased region" description="Basic and acidic residues" evidence="3">
    <location>
        <begin position="320"/>
        <end position="330"/>
    </location>
</feature>
<evidence type="ECO:0000256" key="3">
    <source>
        <dbReference type="SAM" id="MobiDB-lite"/>
    </source>
</evidence>
<protein>
    <recommendedName>
        <fullName evidence="4">ODAD1 central coiled coil region domain-containing protein</fullName>
    </recommendedName>
</protein>
<dbReference type="InterPro" id="IPR051876">
    <property type="entry name" value="ODA-DC/CCD"/>
</dbReference>
<feature type="coiled-coil region" evidence="2">
    <location>
        <begin position="153"/>
        <end position="213"/>
    </location>
</feature>
<reference evidence="5" key="1">
    <citation type="submission" date="2021-01" db="EMBL/GenBank/DDBJ databases">
        <authorList>
            <person name="Corre E."/>
            <person name="Pelletier E."/>
            <person name="Niang G."/>
            <person name="Scheremetjew M."/>
            <person name="Finn R."/>
            <person name="Kale V."/>
            <person name="Holt S."/>
            <person name="Cochrane G."/>
            <person name="Meng A."/>
            <person name="Brown T."/>
            <person name="Cohen L."/>
        </authorList>
    </citation>
    <scope>NUCLEOTIDE SEQUENCE</scope>
    <source>
        <strain evidence="5">RCC3387</strain>
    </source>
</reference>
<feature type="coiled-coil region" evidence="2">
    <location>
        <begin position="2"/>
        <end position="46"/>
    </location>
</feature>
<keyword evidence="1 2" id="KW-0175">Coiled coil</keyword>
<sequence>MEQELAQKKREMANIIEQANAAYEARDQAQAQMASLKQQADREHLEFEREWKELGKLIANDKNMKDYMRTMVKSSRDKASPAETREMTQRKNIKMTWDPSMSGYADAVDPEKVASFEEAFERIQAATGIDNLEELVVSFIAAEDMNFTLFNYNNELTADIEKLEDQIAHYKEELVQLSGTGGKKEEVDKVKILETLEEKWNNVDKQATNYELKYQESHQALTHIRTGIESLFKRAGCATKDLPSGTGTGISEGNMMQYLAIVEGRTNELLKVYDAVREGDDFEATRARPGNTATTLQVNKLPSTVEDHSDASEDDDEEDSRPFTVEELKAKSKNKVKKLAQAKGKAKGRT</sequence>
<evidence type="ECO:0000259" key="4">
    <source>
        <dbReference type="Pfam" id="PF21773"/>
    </source>
</evidence>
<feature type="region of interest" description="Disordered" evidence="3">
    <location>
        <begin position="300"/>
        <end position="350"/>
    </location>
</feature>
<name>A0A7S2JZD5_9DINO</name>
<accession>A0A7S2JZD5</accession>
<dbReference type="AlphaFoldDB" id="A0A7S2JZD5"/>
<dbReference type="InterPro" id="IPR049258">
    <property type="entry name" value="ODAD1_CC"/>
</dbReference>
<dbReference type="EMBL" id="HBGW01037780">
    <property type="protein sequence ID" value="CAD9561917.1"/>
    <property type="molecule type" value="Transcribed_RNA"/>
</dbReference>
<evidence type="ECO:0000313" key="5">
    <source>
        <dbReference type="EMBL" id="CAD9561917.1"/>
    </source>
</evidence>